<keyword evidence="7" id="KW-0106">Calcium</keyword>
<accession>A0A9P0HR22</accession>
<dbReference type="PANTHER" id="PTHR42884">
    <property type="entry name" value="PROPROTEIN CONVERTASE SUBTILISIN/KEXIN-RELATED"/>
    <property type="match status" value="1"/>
</dbReference>
<keyword evidence="16" id="KW-1185">Reference proteome</keyword>
<protein>
    <recommendedName>
        <fullName evidence="14">P/Homo B domain-containing protein</fullName>
    </recommendedName>
</protein>
<dbReference type="PROSITE" id="PS00137">
    <property type="entry name" value="SUBTILASE_HIS"/>
    <property type="match status" value="1"/>
</dbReference>
<dbReference type="InterPro" id="IPR038466">
    <property type="entry name" value="S8_pro-domain_sf"/>
</dbReference>
<evidence type="ECO:0000259" key="14">
    <source>
        <dbReference type="PROSITE" id="PS51829"/>
    </source>
</evidence>
<evidence type="ECO:0000313" key="16">
    <source>
        <dbReference type="Proteomes" id="UP001152798"/>
    </source>
</evidence>
<dbReference type="GO" id="GO:0012505">
    <property type="term" value="C:endomembrane system"/>
    <property type="evidence" value="ECO:0007669"/>
    <property type="project" value="UniProtKB-ARBA"/>
</dbReference>
<feature type="signal peptide" evidence="13">
    <location>
        <begin position="1"/>
        <end position="19"/>
    </location>
</feature>
<dbReference type="InterPro" id="IPR023827">
    <property type="entry name" value="Peptidase_S8_Asp-AS"/>
</dbReference>
<dbReference type="InterPro" id="IPR036852">
    <property type="entry name" value="Peptidase_S8/S53_dom_sf"/>
</dbReference>
<evidence type="ECO:0000256" key="9">
    <source>
        <dbReference type="ARBA" id="ARBA00023157"/>
    </source>
</evidence>
<feature type="domain" description="P/Homo B" evidence="14">
    <location>
        <begin position="445"/>
        <end position="586"/>
    </location>
</feature>
<evidence type="ECO:0000256" key="1">
    <source>
        <dbReference type="ARBA" id="ARBA00005325"/>
    </source>
</evidence>
<evidence type="ECO:0000256" key="6">
    <source>
        <dbReference type="ARBA" id="ARBA00022825"/>
    </source>
</evidence>
<dbReference type="SUPFAM" id="SSF54897">
    <property type="entry name" value="Protease propeptides/inhibitors"/>
    <property type="match status" value="1"/>
</dbReference>
<evidence type="ECO:0000256" key="8">
    <source>
        <dbReference type="ARBA" id="ARBA00023145"/>
    </source>
</evidence>
<evidence type="ECO:0000256" key="10">
    <source>
        <dbReference type="ARBA" id="ARBA00023180"/>
    </source>
</evidence>
<feature type="active site" description="Charge relay system" evidence="11 12">
    <location>
        <position position="154"/>
    </location>
</feature>
<evidence type="ECO:0000256" key="3">
    <source>
        <dbReference type="ARBA" id="ARBA00022685"/>
    </source>
</evidence>
<dbReference type="PRINTS" id="PR00723">
    <property type="entry name" value="SUBTILISIN"/>
</dbReference>
<dbReference type="PROSITE" id="PS51892">
    <property type="entry name" value="SUBTILASE"/>
    <property type="match status" value="1"/>
</dbReference>
<dbReference type="InterPro" id="IPR008979">
    <property type="entry name" value="Galactose-bd-like_sf"/>
</dbReference>
<proteinExistence type="inferred from homology"/>
<dbReference type="AlphaFoldDB" id="A0A9P0HR22"/>
<dbReference type="InterPro" id="IPR023828">
    <property type="entry name" value="Peptidase_S8_Ser-AS"/>
</dbReference>
<dbReference type="OrthoDB" id="300641at2759"/>
<dbReference type="SUPFAM" id="SSF52743">
    <property type="entry name" value="Subtilisin-like"/>
    <property type="match status" value="1"/>
</dbReference>
<evidence type="ECO:0000256" key="11">
    <source>
        <dbReference type="PIRSR" id="PIRSR615500-1"/>
    </source>
</evidence>
<keyword evidence="10" id="KW-0325">Glycoprotein</keyword>
<keyword evidence="6 12" id="KW-0720">Serine protease</keyword>
<dbReference type="GO" id="GO:0005615">
    <property type="term" value="C:extracellular space"/>
    <property type="evidence" value="ECO:0007669"/>
    <property type="project" value="TreeGrafter"/>
</dbReference>
<dbReference type="GO" id="GO:0016486">
    <property type="term" value="P:peptide hormone processing"/>
    <property type="evidence" value="ECO:0007669"/>
    <property type="project" value="TreeGrafter"/>
</dbReference>
<feature type="chain" id="PRO_5040466852" description="P/Homo B domain-containing protein" evidence="13">
    <location>
        <begin position="20"/>
        <end position="603"/>
    </location>
</feature>
<dbReference type="InterPro" id="IPR034182">
    <property type="entry name" value="Kexin/furin"/>
</dbReference>
<dbReference type="Gene3D" id="2.60.120.260">
    <property type="entry name" value="Galactose-binding domain-like"/>
    <property type="match status" value="1"/>
</dbReference>
<dbReference type="Pfam" id="PF01483">
    <property type="entry name" value="P_proprotein"/>
    <property type="match status" value="1"/>
</dbReference>
<reference evidence="15" key="1">
    <citation type="submission" date="2022-01" db="EMBL/GenBank/DDBJ databases">
        <authorList>
            <person name="King R."/>
        </authorList>
    </citation>
    <scope>NUCLEOTIDE SEQUENCE</scope>
</reference>
<dbReference type="InterPro" id="IPR022398">
    <property type="entry name" value="Peptidase_S8_His-AS"/>
</dbReference>
<organism evidence="15 16">
    <name type="scientific">Nezara viridula</name>
    <name type="common">Southern green stink bug</name>
    <name type="synonym">Cimex viridulus</name>
    <dbReference type="NCBI Taxonomy" id="85310"/>
    <lineage>
        <taxon>Eukaryota</taxon>
        <taxon>Metazoa</taxon>
        <taxon>Ecdysozoa</taxon>
        <taxon>Arthropoda</taxon>
        <taxon>Hexapoda</taxon>
        <taxon>Insecta</taxon>
        <taxon>Pterygota</taxon>
        <taxon>Neoptera</taxon>
        <taxon>Paraneoptera</taxon>
        <taxon>Hemiptera</taxon>
        <taxon>Heteroptera</taxon>
        <taxon>Panheteroptera</taxon>
        <taxon>Pentatomomorpha</taxon>
        <taxon>Pentatomoidea</taxon>
        <taxon>Pentatomidae</taxon>
        <taxon>Pentatominae</taxon>
        <taxon>Nezara</taxon>
    </lineage>
</organism>
<dbReference type="PROSITE" id="PS51829">
    <property type="entry name" value="P_HOMO_B"/>
    <property type="match status" value="1"/>
</dbReference>
<dbReference type="FunFam" id="2.60.120.260:FF:000006">
    <property type="entry name" value="Proprotein convertase subtilisin/kexin type 5"/>
    <property type="match status" value="1"/>
</dbReference>
<dbReference type="InterPro" id="IPR000209">
    <property type="entry name" value="Peptidase_S8/S53_dom"/>
</dbReference>
<evidence type="ECO:0000256" key="5">
    <source>
        <dbReference type="ARBA" id="ARBA00022801"/>
    </source>
</evidence>
<name>A0A9P0HR22_NEZVI</name>
<evidence type="ECO:0000256" key="4">
    <source>
        <dbReference type="ARBA" id="ARBA00022729"/>
    </source>
</evidence>
<dbReference type="PROSITE" id="PS00136">
    <property type="entry name" value="SUBTILASE_ASP"/>
    <property type="match status" value="1"/>
</dbReference>
<keyword evidence="4 13" id="KW-0732">Signal</keyword>
<keyword evidence="8" id="KW-0865">Zymogen</keyword>
<keyword evidence="3" id="KW-0165">Cleavage on pair of basic residues</keyword>
<keyword evidence="2 12" id="KW-0645">Protease</keyword>
<dbReference type="InterPro" id="IPR002884">
    <property type="entry name" value="P_dom"/>
</dbReference>
<dbReference type="PANTHER" id="PTHR42884:SF14">
    <property type="entry name" value="NEUROENDOCRINE CONVERTASE 1"/>
    <property type="match status" value="1"/>
</dbReference>
<evidence type="ECO:0000256" key="7">
    <source>
        <dbReference type="ARBA" id="ARBA00022837"/>
    </source>
</evidence>
<dbReference type="GO" id="GO:0005737">
    <property type="term" value="C:cytoplasm"/>
    <property type="evidence" value="ECO:0007669"/>
    <property type="project" value="UniProtKB-ARBA"/>
</dbReference>
<dbReference type="Gene3D" id="3.40.50.200">
    <property type="entry name" value="Peptidase S8/S53 domain"/>
    <property type="match status" value="1"/>
</dbReference>
<dbReference type="Pfam" id="PF00082">
    <property type="entry name" value="Peptidase_S8"/>
    <property type="match status" value="1"/>
</dbReference>
<dbReference type="GO" id="GO:0004252">
    <property type="term" value="F:serine-type endopeptidase activity"/>
    <property type="evidence" value="ECO:0007669"/>
    <property type="project" value="UniProtKB-UniRule"/>
</dbReference>
<dbReference type="Gene3D" id="3.30.70.850">
    <property type="entry name" value="Peptidase S8, pro-domain"/>
    <property type="match status" value="1"/>
</dbReference>
<dbReference type="InterPro" id="IPR015500">
    <property type="entry name" value="Peptidase_S8_subtilisin-rel"/>
</dbReference>
<evidence type="ECO:0000256" key="2">
    <source>
        <dbReference type="ARBA" id="ARBA00022670"/>
    </source>
</evidence>
<evidence type="ECO:0000313" key="15">
    <source>
        <dbReference type="EMBL" id="CAH1406696.1"/>
    </source>
</evidence>
<keyword evidence="9" id="KW-1015">Disulfide bond</keyword>
<dbReference type="GO" id="GO:0016020">
    <property type="term" value="C:membrane"/>
    <property type="evidence" value="ECO:0007669"/>
    <property type="project" value="TreeGrafter"/>
</dbReference>
<feature type="active site" description="Charge relay system" evidence="11 12">
    <location>
        <position position="195"/>
    </location>
</feature>
<keyword evidence="5 12" id="KW-0378">Hydrolase</keyword>
<gene>
    <name evidence="15" type="ORF">NEZAVI_LOCUS14579</name>
</gene>
<dbReference type="PROSITE" id="PS00138">
    <property type="entry name" value="SUBTILASE_SER"/>
    <property type="match status" value="1"/>
</dbReference>
<comment type="similarity">
    <text evidence="1">Belongs to the peptidase S8 family. Furin subfamily.</text>
</comment>
<sequence>MKIYWLLLFFSSLLPTLLGNQLWAAEITGGTQVAQLLAASHGFKILYKSKLGDDIYILEKDDNPLLKKRKSGKLQDSKEVLWAEEQVPKNREKRGMFSWLRSRYTRVFNDVLWNKEWYMQDYRDGAQVPVLDLNVVPCYMEGITGTGVRVTVIDDGLEWRHVDIASNYDPSISFDFNDNDTDPTPRYDPWGSNSHGTKCAGEIAMVANNRICGVGIAYNASIGGIKLLDGPASDLLESEALTFNLKRVDIYSNSWGPPDDGRTMEGPGLLTRRAFFKGVKEGRDGKGSIFVFAAGNGKGKGDNCGADGYINTIYTIAIASASQEGKAVYYGERCSAILATAYSSGANRNEMVATTNLNNTCTLRHTGTSAAAPLAAGIIALLLQANNNLTWRDVQYLITWTAEVAPLSNNPSWNKNAAGFWVSSDFGFGLLNAHNMIKRSRTWRTVPEKHLCIVPVNIAGNVTIFSGTQTRVTLYSKACRGTPNEINYLEHVELRLSLDYFRRGSLSIHMTSPSGFRSTLLEERFWDEARVGLNSWTMSSVHFWGERPAGFWTFIVGTRLYEDRPELIRPGRLRSALVVFHGTKEKPSIYDNGPREYAPFYLP</sequence>
<evidence type="ECO:0000256" key="13">
    <source>
        <dbReference type="SAM" id="SignalP"/>
    </source>
</evidence>
<dbReference type="InterPro" id="IPR032815">
    <property type="entry name" value="S8_pro-domain"/>
</dbReference>
<dbReference type="FunFam" id="3.40.50.200:FF:000021">
    <property type="entry name" value="Proprotein convertase subtilisin/kexin type 5a"/>
    <property type="match status" value="1"/>
</dbReference>
<dbReference type="Pfam" id="PF16470">
    <property type="entry name" value="S8_pro-domain"/>
    <property type="match status" value="1"/>
</dbReference>
<dbReference type="GO" id="GO:0043005">
    <property type="term" value="C:neuron projection"/>
    <property type="evidence" value="ECO:0007669"/>
    <property type="project" value="TreeGrafter"/>
</dbReference>
<dbReference type="EMBL" id="OV725082">
    <property type="protein sequence ID" value="CAH1406696.1"/>
    <property type="molecule type" value="Genomic_DNA"/>
</dbReference>
<dbReference type="Proteomes" id="UP001152798">
    <property type="component" value="Chromosome 6"/>
</dbReference>
<evidence type="ECO:0000256" key="12">
    <source>
        <dbReference type="PROSITE-ProRule" id="PRU01240"/>
    </source>
</evidence>
<feature type="active site" description="Charge relay system" evidence="11 12">
    <location>
        <position position="369"/>
    </location>
</feature>
<dbReference type="CDD" id="cd04059">
    <property type="entry name" value="Peptidases_S8_Protein_convertases_Kexins_Furin-like"/>
    <property type="match status" value="1"/>
</dbReference>
<dbReference type="SUPFAM" id="SSF49785">
    <property type="entry name" value="Galactose-binding domain-like"/>
    <property type="match status" value="1"/>
</dbReference>